<evidence type="ECO:0000256" key="5">
    <source>
        <dbReference type="ARBA" id="ARBA00023242"/>
    </source>
</evidence>
<evidence type="ECO:0000256" key="1">
    <source>
        <dbReference type="ARBA" id="ARBA00007572"/>
    </source>
</evidence>
<dbReference type="PANTHER" id="PTHR45997">
    <property type="entry name" value="DNA LIGASE 4"/>
    <property type="match status" value="1"/>
</dbReference>
<proteinExistence type="inferred from homology"/>
<evidence type="ECO:0000259" key="7">
    <source>
        <dbReference type="PROSITE" id="PS50160"/>
    </source>
</evidence>
<dbReference type="GO" id="GO:0016874">
    <property type="term" value="F:ligase activity"/>
    <property type="evidence" value="ECO:0007669"/>
    <property type="project" value="UniProtKB-KW"/>
</dbReference>
<gene>
    <name evidence="8" type="ORF">MFIFM68171_04429</name>
</gene>
<name>A0ABQ0G984_9PEZI</name>
<dbReference type="InterPro" id="IPR029710">
    <property type="entry name" value="LIG4"/>
</dbReference>
<evidence type="ECO:0000313" key="9">
    <source>
        <dbReference type="Proteomes" id="UP001628179"/>
    </source>
</evidence>
<dbReference type="Pfam" id="PF04675">
    <property type="entry name" value="DNA_ligase_A_N"/>
    <property type="match status" value="1"/>
</dbReference>
<dbReference type="CDD" id="cd08039">
    <property type="entry name" value="Adenylation_DNA_ligase_Fungal"/>
    <property type="match status" value="1"/>
</dbReference>
<dbReference type="Pfam" id="PF01068">
    <property type="entry name" value="DNA_ligase_A_M"/>
    <property type="match status" value="1"/>
</dbReference>
<feature type="region of interest" description="Disordered" evidence="6">
    <location>
        <begin position="672"/>
        <end position="876"/>
    </location>
</feature>
<evidence type="ECO:0000256" key="2">
    <source>
        <dbReference type="ARBA" id="ARBA00022598"/>
    </source>
</evidence>
<feature type="domain" description="ATP-dependent DNA ligase family profile" evidence="7">
    <location>
        <begin position="387"/>
        <end position="527"/>
    </location>
</feature>
<dbReference type="SUPFAM" id="SSF56091">
    <property type="entry name" value="DNA ligase/mRNA capping enzyme, catalytic domain"/>
    <property type="match status" value="1"/>
</dbReference>
<dbReference type="Gene3D" id="2.40.50.140">
    <property type="entry name" value="Nucleic acid-binding proteins"/>
    <property type="match status" value="1"/>
</dbReference>
<dbReference type="Gene3D" id="1.10.3260.10">
    <property type="entry name" value="DNA ligase, ATP-dependent, N-terminal domain"/>
    <property type="match status" value="1"/>
</dbReference>
<dbReference type="Gene3D" id="3.30.470.30">
    <property type="entry name" value="DNA ligase/mRNA capping enzyme"/>
    <property type="match status" value="1"/>
</dbReference>
<feature type="compositionally biased region" description="Polar residues" evidence="6">
    <location>
        <begin position="782"/>
        <end position="793"/>
    </location>
</feature>
<reference evidence="8 9" key="1">
    <citation type="submission" date="2024-09" db="EMBL/GenBank/DDBJ databases">
        <title>Itraconazole resistance in Madurella fahalii resulting from another homologue of gene encoding cytochrome P450 14-alpha sterol demethylase (CYP51).</title>
        <authorList>
            <person name="Yoshioka I."/>
            <person name="Fahal A.H."/>
            <person name="Kaneko S."/>
            <person name="Yaguchi T."/>
        </authorList>
    </citation>
    <scope>NUCLEOTIDE SEQUENCE [LARGE SCALE GENOMIC DNA]</scope>
    <source>
        <strain evidence="8 9">IFM 68171</strain>
    </source>
</reference>
<dbReference type="EMBL" id="BAAFSV010000002">
    <property type="protein sequence ID" value="GAB1314219.1"/>
    <property type="molecule type" value="Genomic_DNA"/>
</dbReference>
<dbReference type="InterPro" id="IPR012308">
    <property type="entry name" value="DNA_ligase_ATP-dep_N"/>
</dbReference>
<keyword evidence="3" id="KW-0547">Nucleotide-binding</keyword>
<comment type="caution">
    <text evidence="8">The sequence shown here is derived from an EMBL/GenBank/DDBJ whole genome shotgun (WGS) entry which is preliminary data.</text>
</comment>
<dbReference type="InterPro" id="IPR012340">
    <property type="entry name" value="NA-bd_OB-fold"/>
</dbReference>
<evidence type="ECO:0000256" key="4">
    <source>
        <dbReference type="ARBA" id="ARBA00022840"/>
    </source>
</evidence>
<evidence type="ECO:0000256" key="6">
    <source>
        <dbReference type="SAM" id="MobiDB-lite"/>
    </source>
</evidence>
<feature type="compositionally biased region" description="Polar residues" evidence="6">
    <location>
        <begin position="837"/>
        <end position="847"/>
    </location>
</feature>
<feature type="compositionally biased region" description="Polar residues" evidence="6">
    <location>
        <begin position="692"/>
        <end position="711"/>
    </location>
</feature>
<comment type="similarity">
    <text evidence="1">Belongs to the ATP-dependent DNA ligase family.</text>
</comment>
<evidence type="ECO:0000313" key="8">
    <source>
        <dbReference type="EMBL" id="GAB1314219.1"/>
    </source>
</evidence>
<dbReference type="PROSITE" id="PS50160">
    <property type="entry name" value="DNA_LIGASE_A3"/>
    <property type="match status" value="1"/>
</dbReference>
<accession>A0ABQ0G984</accession>
<dbReference type="Proteomes" id="UP001628179">
    <property type="component" value="Unassembled WGS sequence"/>
</dbReference>
<keyword evidence="9" id="KW-1185">Reference proteome</keyword>
<dbReference type="InterPro" id="IPR036599">
    <property type="entry name" value="DNA_ligase_N_sf"/>
</dbReference>
<feature type="compositionally biased region" description="Basic and acidic residues" evidence="6">
    <location>
        <begin position="823"/>
        <end position="836"/>
    </location>
</feature>
<feature type="compositionally biased region" description="Polar residues" evidence="6">
    <location>
        <begin position="732"/>
        <end position="747"/>
    </location>
</feature>
<dbReference type="PANTHER" id="PTHR45997:SF2">
    <property type="entry name" value="ATP DEPENDENT DNA LIGASE DOMAIN PROTEIN (AFU_ORTHOLOGUE AFUA_5G02430)"/>
    <property type="match status" value="1"/>
</dbReference>
<keyword evidence="2 8" id="KW-0436">Ligase</keyword>
<dbReference type="InterPro" id="IPR012310">
    <property type="entry name" value="DNA_ligase_ATP-dep_cent"/>
</dbReference>
<protein>
    <submittedName>
        <fullName evidence="8">ATP-dependent DNA ligase family profile domain-containing protein</fullName>
    </submittedName>
</protein>
<sequence length="1039" mass="116609">MPFLFSYVCDLLQRLDDNRLARSGLRSNATIIQEWFKAHQALLYRDDHDTAALLSALLPEKRTDRVYFIREKKLQTVIGRALGLGRSRIAQLARWSNPEARTDLAESVESILRETPNPIFPSDKGVTVEEIDKLLHAIASTCRFSSPAVRSSASENRLANQELELGELYRRLSARDAKWLTRLILKNYEPVIVDQRVVCQSYHPLLPAILDVQDDLAVAGRVLDSHKSTRKAAEPEAGMSKLAETLKPTLGVKIGRQPWIKGRSINHCLSMIHGRISCEEKMDGEYCQIHIDLSKGYDCIQIFSKSGKDSTRDRFALHDSIRKSLQLGQPSCPLKKGCILEGELVVYSDKHSKILDFHKIRKHVSRSGSFLGTDQDSQPHPWEHLMIVYYDVLMVDDESLLLVKHSERFQRLKDLITPVAGRSALVKRDVIDCGRRSAASDLRRAFAKCITARGEGLVLKMDDPYFDWGPSRRPYSCCAIKLKKEYIGNFGDIGDFAVVGARFDAARARTYNIPRLKWTHFYVGCLENKDEVRRFGKQPRFVVTNVVELNATQLEAFIFSANPEYVPTEKNTAISLRIEPGIDNGKRPSVIFPTPPVVDLRCFSFDKEGNTGFWSPRFPSVTKIHCDRTYRDALSFAELQDMAVKEKEVPPPDDSQELLGWIAALENSELRVAGDETSQSTASTATAPVTPCRQSSQPGRQGILSTPTSPTAKGPGSTREHQAIPVGRQPMTPKSSAIQAPGSTTSGLVEKKQVALGQKRPYEASSQNNTQERMKTRRCSSDHISTFPSSQRLIDTRASPSRRHSTANLPMPRLSTSTSMRRSYSENKDARAHDTAQHSVQASQSFQGILASMPAASPPPSTEANSASTGRTGITAPQLATIPRETNPGRCRYLPESCELSTYSFLLSPCISHFPWVTENLLSVHGVTNFIQDPKAWLKKNISNSSSSTAEKTGRRQKKIVLVDARRIEATDVFLRSIQDTKLTRRNGEREYVPIFDWRVLETLVEEERRCKHNREKPGERFDLASGHGVWRRFWVGLA</sequence>
<keyword evidence="5" id="KW-0539">Nucleus</keyword>
<dbReference type="RefSeq" id="XP_070915950.1">
    <property type="nucleotide sequence ID" value="XM_071059849.1"/>
</dbReference>
<dbReference type="GeneID" id="98175172"/>
<keyword evidence="4" id="KW-0067">ATP-binding</keyword>
<organism evidence="8 9">
    <name type="scientific">Madurella fahalii</name>
    <dbReference type="NCBI Taxonomy" id="1157608"/>
    <lineage>
        <taxon>Eukaryota</taxon>
        <taxon>Fungi</taxon>
        <taxon>Dikarya</taxon>
        <taxon>Ascomycota</taxon>
        <taxon>Pezizomycotina</taxon>
        <taxon>Sordariomycetes</taxon>
        <taxon>Sordariomycetidae</taxon>
        <taxon>Sordariales</taxon>
        <taxon>Sordariales incertae sedis</taxon>
        <taxon>Madurella</taxon>
    </lineage>
</organism>
<evidence type="ECO:0000256" key="3">
    <source>
        <dbReference type="ARBA" id="ARBA00022741"/>
    </source>
</evidence>
<feature type="compositionally biased region" description="Low complexity" evidence="6">
    <location>
        <begin position="677"/>
        <end position="687"/>
    </location>
</feature>